<gene>
    <name evidence="2" type="ORF">SEVIR_6G109600v2</name>
</gene>
<evidence type="ECO:0000313" key="2">
    <source>
        <dbReference type="EMBL" id="TKW09548.1"/>
    </source>
</evidence>
<accession>A0A4U6U248</accession>
<feature type="region of interest" description="Disordered" evidence="1">
    <location>
        <begin position="1"/>
        <end position="83"/>
    </location>
</feature>
<dbReference type="EMBL" id="CM016557">
    <property type="protein sequence ID" value="TKW09548.1"/>
    <property type="molecule type" value="Genomic_DNA"/>
</dbReference>
<name>A0A4U6U248_SETVI</name>
<dbReference type="Proteomes" id="UP000298652">
    <property type="component" value="Chromosome 6"/>
</dbReference>
<dbReference type="AlphaFoldDB" id="A0A4U6U248"/>
<proteinExistence type="predicted"/>
<evidence type="ECO:0000313" key="3">
    <source>
        <dbReference type="Proteomes" id="UP000298652"/>
    </source>
</evidence>
<feature type="compositionally biased region" description="Low complexity" evidence="1">
    <location>
        <begin position="64"/>
        <end position="77"/>
    </location>
</feature>
<keyword evidence="3" id="KW-1185">Reference proteome</keyword>
<sequence length="83" mass="8656">MARLRGGIAAGKQCLGPGGAHHRRCDEEGTVQQRAARQPEDVPRGLPWGDLPSEGGRSGGGKTDAGARGDAVAARNRVVTDRR</sequence>
<reference evidence="2" key="1">
    <citation type="submission" date="2019-03" db="EMBL/GenBank/DDBJ databases">
        <title>WGS assembly of Setaria viridis.</title>
        <authorList>
            <person name="Huang P."/>
            <person name="Jenkins J."/>
            <person name="Grimwood J."/>
            <person name="Barry K."/>
            <person name="Healey A."/>
            <person name="Mamidi S."/>
            <person name="Sreedasyam A."/>
            <person name="Shu S."/>
            <person name="Feldman M."/>
            <person name="Wu J."/>
            <person name="Yu Y."/>
            <person name="Chen C."/>
            <person name="Johnson J."/>
            <person name="Rokhsar D."/>
            <person name="Baxter I."/>
            <person name="Schmutz J."/>
            <person name="Brutnell T."/>
            <person name="Kellogg E."/>
        </authorList>
    </citation>
    <scope>NUCLEOTIDE SEQUENCE [LARGE SCALE GENOMIC DNA]</scope>
</reference>
<evidence type="ECO:0000256" key="1">
    <source>
        <dbReference type="SAM" id="MobiDB-lite"/>
    </source>
</evidence>
<protein>
    <submittedName>
        <fullName evidence="2">Uncharacterized protein</fullName>
    </submittedName>
</protein>
<organism evidence="2 3">
    <name type="scientific">Setaria viridis</name>
    <name type="common">Green bristlegrass</name>
    <name type="synonym">Setaria italica subsp. viridis</name>
    <dbReference type="NCBI Taxonomy" id="4556"/>
    <lineage>
        <taxon>Eukaryota</taxon>
        <taxon>Viridiplantae</taxon>
        <taxon>Streptophyta</taxon>
        <taxon>Embryophyta</taxon>
        <taxon>Tracheophyta</taxon>
        <taxon>Spermatophyta</taxon>
        <taxon>Magnoliopsida</taxon>
        <taxon>Liliopsida</taxon>
        <taxon>Poales</taxon>
        <taxon>Poaceae</taxon>
        <taxon>PACMAD clade</taxon>
        <taxon>Panicoideae</taxon>
        <taxon>Panicodae</taxon>
        <taxon>Paniceae</taxon>
        <taxon>Cenchrinae</taxon>
        <taxon>Setaria</taxon>
    </lineage>
</organism>
<dbReference type="Gramene" id="TKW09548">
    <property type="protein sequence ID" value="TKW09548"/>
    <property type="gene ID" value="SEVIR_6G109600v2"/>
</dbReference>